<dbReference type="Pfam" id="PF13783">
    <property type="entry name" value="DUF4177"/>
    <property type="match status" value="1"/>
</dbReference>
<sequence length="63" mass="6977">MEYKVVEVREGLIGGRLSAKKLEKILNDHGREGWRYKSMTSVDVKGRVGPGGVEGLVMVFEKG</sequence>
<protein>
    <recommendedName>
        <fullName evidence="3">DUF4177 domain-containing protein</fullName>
    </recommendedName>
</protein>
<keyword evidence="2" id="KW-1185">Reference proteome</keyword>
<organism evidence="1 2">
    <name type="scientific">Corynebacterium comes</name>
    <dbReference type="NCBI Taxonomy" id="2675218"/>
    <lineage>
        <taxon>Bacteria</taxon>
        <taxon>Bacillati</taxon>
        <taxon>Actinomycetota</taxon>
        <taxon>Actinomycetes</taxon>
        <taxon>Mycobacteriales</taxon>
        <taxon>Corynebacteriaceae</taxon>
        <taxon>Corynebacterium</taxon>
    </lineage>
</organism>
<dbReference type="Proteomes" id="UP000425178">
    <property type="component" value="Chromosome"/>
</dbReference>
<dbReference type="RefSeq" id="WP_156229239.1">
    <property type="nucleotide sequence ID" value="NZ_CP046453.1"/>
</dbReference>
<gene>
    <name evidence="1" type="ORF">CETAM_13075</name>
</gene>
<evidence type="ECO:0000313" key="1">
    <source>
        <dbReference type="EMBL" id="QGU05840.1"/>
    </source>
</evidence>
<dbReference type="KEGG" id="ccoe:CETAM_13075"/>
<evidence type="ECO:0008006" key="3">
    <source>
        <dbReference type="Google" id="ProtNLM"/>
    </source>
</evidence>
<dbReference type="InterPro" id="IPR025234">
    <property type="entry name" value="YjzH-like"/>
</dbReference>
<proteinExistence type="predicted"/>
<name>A0A6B8W7A8_9CORY</name>
<accession>A0A6B8W7A8</accession>
<reference evidence="1 2" key="1">
    <citation type="journal article" date="2021" name="Int. J. Syst. Evol. Microbiol.">
        <title>Classification of three corynebacterial strains isolated from a small paddock in North Rhine-Westphalia: proposal of &lt;i&gt;Corynebacterium kalinowskii&lt;/i&gt; sp. nov., &lt;i&gt;Corynebacterium comes&lt;/i&gt; sp. nov. and &lt;i&gt;Corynebacterium occultum&lt;/i&gt; sp. nov.</title>
        <authorList>
            <person name="Schaffert L."/>
            <person name="Ruwe M."/>
            <person name="Milse J."/>
            <person name="Hanuschka K."/>
            <person name="Ortseifen V."/>
            <person name="Droste J."/>
            <person name="Brandt D."/>
            <person name="Schl L."/>
            <person name="Kutter Y."/>
            <person name="Vinke S."/>
            <person name="Vieh P."/>
            <person name="Jacob L."/>
            <person name="L N.C."/>
            <person name="Schulte-Berndt E."/>
            <person name="Hain C."/>
            <person name="Linder M."/>
            <person name="Schmidt P."/>
            <person name="Wollenschl L."/>
            <person name="Luttermann T."/>
            <person name="Thieme E."/>
            <person name="Hassa J."/>
            <person name="Haak M."/>
            <person name="Wittchen M."/>
            <person name="Mentz A."/>
            <person name="Persicke M."/>
            <person name="Busche T."/>
            <person name="R C."/>
        </authorList>
    </citation>
    <scope>NUCLEOTIDE SEQUENCE [LARGE SCALE GENOMIC DNA]</scope>
    <source>
        <strain evidence="1 2">2019</strain>
    </source>
</reference>
<dbReference type="EMBL" id="CP046453">
    <property type="protein sequence ID" value="QGU05840.1"/>
    <property type="molecule type" value="Genomic_DNA"/>
</dbReference>
<evidence type="ECO:0000313" key="2">
    <source>
        <dbReference type="Proteomes" id="UP000425178"/>
    </source>
</evidence>
<dbReference type="AlphaFoldDB" id="A0A6B8W7A8"/>